<dbReference type="EMBL" id="HG938356">
    <property type="protein sequence ID" value="CDN57345.1"/>
    <property type="molecule type" value="Genomic_DNA"/>
</dbReference>
<evidence type="ECO:0000313" key="3">
    <source>
        <dbReference type="Proteomes" id="UP000028186"/>
    </source>
</evidence>
<dbReference type="PATRIC" id="fig|1028801.3.peg.5105"/>
<dbReference type="AlphaFoldDB" id="A0A068TIL7"/>
<dbReference type="GO" id="GO:0008703">
    <property type="term" value="F:5-amino-6-(5-phosphoribosylamino)uracil reductase activity"/>
    <property type="evidence" value="ECO:0007669"/>
    <property type="project" value="InterPro"/>
</dbReference>
<dbReference type="HOGENOM" id="CLU_043966_1_2_5"/>
<dbReference type="InterPro" id="IPR050765">
    <property type="entry name" value="Riboflavin_Biosynth_HTPR"/>
</dbReference>
<proteinExistence type="predicted"/>
<dbReference type="RefSeq" id="WP_040124477.1">
    <property type="nucleotide sequence ID" value="NZ_HG938356.1"/>
</dbReference>
<protein>
    <submittedName>
        <fullName evidence="2">Bifunctional deaminase-reductase domain protein</fullName>
    </submittedName>
</protein>
<geneLocation type="plasmid" evidence="3">
    <name>II</name>
</geneLocation>
<dbReference type="InterPro" id="IPR002734">
    <property type="entry name" value="RibDG_C"/>
</dbReference>
<dbReference type="Pfam" id="PF01872">
    <property type="entry name" value="RibD_C"/>
    <property type="match status" value="1"/>
</dbReference>
<dbReference type="SUPFAM" id="SSF53597">
    <property type="entry name" value="Dihydrofolate reductase-like"/>
    <property type="match status" value="1"/>
</dbReference>
<dbReference type="Proteomes" id="UP000028186">
    <property type="component" value="Plasmid pHAMBI1141a"/>
</dbReference>
<accession>A0A068TIL7</accession>
<name>A0A068TIL7_NEOGA</name>
<keyword evidence="2" id="KW-0614">Plasmid</keyword>
<dbReference type="InterPro" id="IPR024072">
    <property type="entry name" value="DHFR-like_dom_sf"/>
</dbReference>
<feature type="domain" description="Bacterial bifunctional deaminase-reductase C-terminal" evidence="1">
    <location>
        <begin position="3"/>
        <end position="176"/>
    </location>
</feature>
<evidence type="ECO:0000259" key="1">
    <source>
        <dbReference type="Pfam" id="PF01872"/>
    </source>
</evidence>
<dbReference type="PANTHER" id="PTHR38011">
    <property type="entry name" value="DIHYDROFOLATE REDUCTASE FAMILY PROTEIN (AFU_ORTHOLOGUE AFUA_8G06820)"/>
    <property type="match status" value="1"/>
</dbReference>
<dbReference type="PANTHER" id="PTHR38011:SF11">
    <property type="entry name" value="2,5-DIAMINO-6-RIBOSYLAMINO-4(3H)-PYRIMIDINONE 5'-PHOSPHATE REDUCTASE"/>
    <property type="match status" value="1"/>
</dbReference>
<dbReference type="KEGG" id="ngl:RG1141_PA05100"/>
<dbReference type="eggNOG" id="COG0262">
    <property type="taxonomic scope" value="Bacteria"/>
</dbReference>
<dbReference type="GO" id="GO:0009231">
    <property type="term" value="P:riboflavin biosynthetic process"/>
    <property type="evidence" value="ECO:0007669"/>
    <property type="project" value="InterPro"/>
</dbReference>
<sequence length="186" mass="20276">MRKLVVWNLMSLDGYFEGEKPWDLAFHNYAWGPELEKLSEQFGEEGDLLVFGRKTYEGMAAYWPTAEEGGKVKNYMNNIAKIAVSKTIKDAPWNNTRVVSDPVGELTGLKAADGKTIFIFGSAELVASLMKEGLVDEYRLCIAPVVLGSGNPLFKKTGHQAELKLLNSTAAANGAVILTYAVGKAA</sequence>
<gene>
    <name evidence="2" type="ORF">RG1141_PA05100</name>
</gene>
<organism evidence="2 3">
    <name type="scientific">Neorhizobium galegae bv. officinalis bv. officinalis str. HAMBI 1141</name>
    <dbReference type="NCBI Taxonomy" id="1028801"/>
    <lineage>
        <taxon>Bacteria</taxon>
        <taxon>Pseudomonadati</taxon>
        <taxon>Pseudomonadota</taxon>
        <taxon>Alphaproteobacteria</taxon>
        <taxon>Hyphomicrobiales</taxon>
        <taxon>Rhizobiaceae</taxon>
        <taxon>Rhizobium/Agrobacterium group</taxon>
        <taxon>Neorhizobium</taxon>
    </lineage>
</organism>
<evidence type="ECO:0000313" key="2">
    <source>
        <dbReference type="EMBL" id="CDN57345.1"/>
    </source>
</evidence>
<dbReference type="Gene3D" id="3.40.430.10">
    <property type="entry name" value="Dihydrofolate Reductase, subunit A"/>
    <property type="match status" value="1"/>
</dbReference>
<reference evidence="3" key="1">
    <citation type="journal article" date="2014" name="BMC Genomics">
        <title>Genome sequencing of two Neorhizobium galegae strains reveals a noeT gene responsible for the unusual acetylation of the nodulation factors.</title>
        <authorList>
            <person name="Osterman J."/>
            <person name="Marsh J."/>
            <person name="Laine P.K."/>
            <person name="Zeng Z."/>
            <person name="Alatalo E."/>
            <person name="Sullivan J.T."/>
            <person name="Young J.P."/>
            <person name="Thomas-Oates J."/>
            <person name="Paulin L."/>
            <person name="Lindstrom K."/>
        </authorList>
    </citation>
    <scope>NUCLEOTIDE SEQUENCE [LARGE SCALE GENOMIC DNA]</scope>
    <source>
        <strain evidence="3">HAMBI 1141</strain>
        <plasmid evidence="3">II</plasmid>
    </source>
</reference>